<dbReference type="Proteomes" id="UP001201163">
    <property type="component" value="Unassembled WGS sequence"/>
</dbReference>
<accession>A0AAD4LNH5</accession>
<dbReference type="PANTHER" id="PTHR38248">
    <property type="entry name" value="FUNK1 6"/>
    <property type="match status" value="1"/>
</dbReference>
<evidence type="ECO:0000259" key="1">
    <source>
        <dbReference type="Pfam" id="PF17667"/>
    </source>
</evidence>
<reference evidence="2" key="1">
    <citation type="submission" date="2022-01" db="EMBL/GenBank/DDBJ databases">
        <title>Comparative genomics reveals a dynamic genome evolution in the ectomycorrhizal milk-cap (Lactarius) mushrooms.</title>
        <authorList>
            <consortium name="DOE Joint Genome Institute"/>
            <person name="Lebreton A."/>
            <person name="Tang N."/>
            <person name="Kuo A."/>
            <person name="LaButti K."/>
            <person name="Drula E."/>
            <person name="Barry K."/>
            <person name="Clum A."/>
            <person name="Lipzen A."/>
            <person name="Mousain D."/>
            <person name="Ng V."/>
            <person name="Wang R."/>
            <person name="Wang X."/>
            <person name="Dai Y."/>
            <person name="Henrissat B."/>
            <person name="Grigoriev I.V."/>
            <person name="Guerin-Laguette A."/>
            <person name="Yu F."/>
            <person name="Martin F.M."/>
        </authorList>
    </citation>
    <scope>NUCLEOTIDE SEQUENCE</scope>
    <source>
        <strain evidence="2">QP</strain>
    </source>
</reference>
<evidence type="ECO:0000313" key="2">
    <source>
        <dbReference type="EMBL" id="KAH8997298.1"/>
    </source>
</evidence>
<dbReference type="InterPro" id="IPR011009">
    <property type="entry name" value="Kinase-like_dom_sf"/>
</dbReference>
<dbReference type="InterPro" id="IPR040976">
    <property type="entry name" value="Pkinase_fungal"/>
</dbReference>
<comment type="caution">
    <text evidence="2">The sequence shown here is derived from an EMBL/GenBank/DDBJ whole genome shotgun (WGS) entry which is preliminary data.</text>
</comment>
<dbReference type="EMBL" id="JAKELL010000007">
    <property type="protein sequence ID" value="KAH8997298.1"/>
    <property type="molecule type" value="Genomic_DNA"/>
</dbReference>
<gene>
    <name evidence="2" type="ORF">EDB92DRAFT_1409468</name>
</gene>
<protein>
    <recommendedName>
        <fullName evidence="1">Fungal-type protein kinase domain-containing protein</fullName>
    </recommendedName>
</protein>
<keyword evidence="3" id="KW-1185">Reference proteome</keyword>
<organism evidence="2 3">
    <name type="scientific">Lactarius akahatsu</name>
    <dbReference type="NCBI Taxonomy" id="416441"/>
    <lineage>
        <taxon>Eukaryota</taxon>
        <taxon>Fungi</taxon>
        <taxon>Dikarya</taxon>
        <taxon>Basidiomycota</taxon>
        <taxon>Agaricomycotina</taxon>
        <taxon>Agaricomycetes</taxon>
        <taxon>Russulales</taxon>
        <taxon>Russulaceae</taxon>
        <taxon>Lactarius</taxon>
    </lineage>
</organism>
<dbReference type="AlphaFoldDB" id="A0AAD4LNH5"/>
<dbReference type="PANTHER" id="PTHR38248:SF2">
    <property type="entry name" value="FUNK1 11"/>
    <property type="match status" value="1"/>
</dbReference>
<proteinExistence type="predicted"/>
<evidence type="ECO:0000313" key="3">
    <source>
        <dbReference type="Proteomes" id="UP001201163"/>
    </source>
</evidence>
<sequence>MALEGLPLLDMSDKEAGIPTPVELMETILHSMIGHYNLFLGGVLHRDISSGNILRLREPINRSLGPSIHYLCRMLDEDVDLSLCCGFLIDGDRAIKWHKDSRTPSLERSGTLPFVSIRLLRAWSKERPTLHTAADDLESFLWVLVWSLVQIFKERVTDELSVIHHTWNAFSGRSFPELLLKEPLTMAEWPDRVFCGLIQEWLGISQESRTIVTRLQEILLEQGSDMDTQEDIWDELDEHCRSIYKPFIQAGYKHLEEIKKFPDWNAVVDFNGDQLHR</sequence>
<name>A0AAD4LNH5_9AGAM</name>
<feature type="domain" description="Fungal-type protein kinase" evidence="1">
    <location>
        <begin position="20"/>
        <end position="146"/>
    </location>
</feature>
<dbReference type="SUPFAM" id="SSF56112">
    <property type="entry name" value="Protein kinase-like (PK-like)"/>
    <property type="match status" value="1"/>
</dbReference>
<dbReference type="Pfam" id="PF17667">
    <property type="entry name" value="Pkinase_fungal"/>
    <property type="match status" value="1"/>
</dbReference>